<sequence>MLTDKDAFHDLEELMLEMRKVRITFSGAGTPRLRAEPAPTLLFRGGPAFPSSPSATSSILLPLPRLAPGRPRRFWAPSAFLARPTEDASGHILPSLHGTLTVHAQTSDNMAAVRDASRRLMSKVRQMSTRATEESDAKRSRKQ</sequence>
<feature type="region of interest" description="Disordered" evidence="1">
    <location>
        <begin position="117"/>
        <end position="143"/>
    </location>
</feature>
<gene>
    <name evidence="2" type="ORF">Tdes44962_MAKER07943</name>
</gene>
<protein>
    <submittedName>
        <fullName evidence="2">Uncharacterized protein</fullName>
    </submittedName>
</protein>
<name>A0A9W7W5J3_9PEZI</name>
<evidence type="ECO:0000313" key="3">
    <source>
        <dbReference type="Proteomes" id="UP001138500"/>
    </source>
</evidence>
<reference evidence="2 3" key="1">
    <citation type="journal article" date="2018" name="IMA Fungus">
        <title>IMA Genome-F 10: Nine draft genome sequences of Claviceps purpurea s.lat., including C. arundinis, C. humidiphila, and C. cf. spartinae, pseudomolecules for the pitch canker pathogen Fusarium circinatum, draft genome of Davidsoniella eucalypti, Grosmannia galeiformis, Quambalaria eucalypti, and Teratosphaeria destructans.</title>
        <authorList>
            <person name="Wingfield B.D."/>
            <person name="Liu M."/>
            <person name="Nguyen H.D."/>
            <person name="Lane F.A."/>
            <person name="Morgan S.W."/>
            <person name="De Vos L."/>
            <person name="Wilken P.M."/>
            <person name="Duong T.A."/>
            <person name="Aylward J."/>
            <person name="Coetzee M.P."/>
            <person name="Dadej K."/>
            <person name="De Beer Z.W."/>
            <person name="Findlay W."/>
            <person name="Havenga M."/>
            <person name="Kolarik M."/>
            <person name="Menzies J.G."/>
            <person name="Naidoo K."/>
            <person name="Pochopski O."/>
            <person name="Shoukouhi P."/>
            <person name="Santana Q.C."/>
            <person name="Seifert K.A."/>
            <person name="Soal N."/>
            <person name="Steenkamp E.T."/>
            <person name="Tatham C.T."/>
            <person name="van der Nest M.A."/>
            <person name="Wingfield M.J."/>
        </authorList>
    </citation>
    <scope>NUCLEOTIDE SEQUENCE [LARGE SCALE GENOMIC DNA]</scope>
    <source>
        <strain evidence="2">CMW44962</strain>
    </source>
</reference>
<proteinExistence type="predicted"/>
<evidence type="ECO:0000256" key="1">
    <source>
        <dbReference type="SAM" id="MobiDB-lite"/>
    </source>
</evidence>
<keyword evidence="3" id="KW-1185">Reference proteome</keyword>
<dbReference type="Proteomes" id="UP001138500">
    <property type="component" value="Unassembled WGS sequence"/>
</dbReference>
<accession>A0A9W7W5J3</accession>
<organism evidence="2 3">
    <name type="scientific">Teratosphaeria destructans</name>
    <dbReference type="NCBI Taxonomy" id="418781"/>
    <lineage>
        <taxon>Eukaryota</taxon>
        <taxon>Fungi</taxon>
        <taxon>Dikarya</taxon>
        <taxon>Ascomycota</taxon>
        <taxon>Pezizomycotina</taxon>
        <taxon>Dothideomycetes</taxon>
        <taxon>Dothideomycetidae</taxon>
        <taxon>Mycosphaerellales</taxon>
        <taxon>Teratosphaeriaceae</taxon>
        <taxon>Teratosphaeria</taxon>
    </lineage>
</organism>
<feature type="compositionally biased region" description="Basic and acidic residues" evidence="1">
    <location>
        <begin position="131"/>
        <end position="143"/>
    </location>
</feature>
<dbReference type="AlphaFoldDB" id="A0A9W7W5J3"/>
<comment type="caution">
    <text evidence="2">The sequence shown here is derived from an EMBL/GenBank/DDBJ whole genome shotgun (WGS) entry which is preliminary data.</text>
</comment>
<reference evidence="2 3" key="2">
    <citation type="journal article" date="2021" name="Curr. Genet.">
        <title>Genetic response to nitrogen starvation in the aggressive Eucalyptus foliar pathogen Teratosphaeria destructans.</title>
        <authorList>
            <person name="Havenga M."/>
            <person name="Wingfield B.D."/>
            <person name="Wingfield M.J."/>
            <person name="Dreyer L.L."/>
            <person name="Roets F."/>
            <person name="Aylward J."/>
        </authorList>
    </citation>
    <scope>NUCLEOTIDE SEQUENCE [LARGE SCALE GENOMIC DNA]</scope>
    <source>
        <strain evidence="2">CMW44962</strain>
    </source>
</reference>
<dbReference type="EMBL" id="RIBY02000569">
    <property type="protein sequence ID" value="KAH9840397.1"/>
    <property type="molecule type" value="Genomic_DNA"/>
</dbReference>
<evidence type="ECO:0000313" key="2">
    <source>
        <dbReference type="EMBL" id="KAH9840397.1"/>
    </source>
</evidence>